<feature type="transmembrane region" description="Helical" evidence="1">
    <location>
        <begin position="40"/>
        <end position="59"/>
    </location>
</feature>
<dbReference type="AlphaFoldDB" id="A0A2T7PCH0"/>
<dbReference type="EMBL" id="PZQS01000005">
    <property type="protein sequence ID" value="PVD31114.1"/>
    <property type="molecule type" value="Genomic_DNA"/>
</dbReference>
<protein>
    <submittedName>
        <fullName evidence="2">Uncharacterized protein</fullName>
    </submittedName>
</protein>
<reference evidence="2 3" key="1">
    <citation type="submission" date="2018-04" db="EMBL/GenBank/DDBJ databases">
        <title>The genome of golden apple snail Pomacea canaliculata provides insight into stress tolerance and invasive adaptation.</title>
        <authorList>
            <person name="Liu C."/>
            <person name="Liu B."/>
            <person name="Ren Y."/>
            <person name="Zhang Y."/>
            <person name="Wang H."/>
            <person name="Li S."/>
            <person name="Jiang F."/>
            <person name="Yin L."/>
            <person name="Zhang G."/>
            <person name="Qian W."/>
            <person name="Fan W."/>
        </authorList>
    </citation>
    <scope>NUCLEOTIDE SEQUENCE [LARGE SCALE GENOMIC DNA]</scope>
    <source>
        <strain evidence="2">SZHN2017</strain>
        <tissue evidence="2">Muscle</tissue>
    </source>
</reference>
<evidence type="ECO:0000313" key="2">
    <source>
        <dbReference type="EMBL" id="PVD31114.1"/>
    </source>
</evidence>
<proteinExistence type="predicted"/>
<evidence type="ECO:0000313" key="3">
    <source>
        <dbReference type="Proteomes" id="UP000245119"/>
    </source>
</evidence>
<keyword evidence="1" id="KW-1133">Transmembrane helix</keyword>
<gene>
    <name evidence="2" type="ORF">C0Q70_10392</name>
</gene>
<sequence length="73" mass="7987">MTDAPFGRSDSEDDIIEDYDDVVNIKGACCKDRTPLERGLLILIAALFLVIVGLAVGLTRPKLIPRESLMLSL</sequence>
<dbReference type="Proteomes" id="UP000245119">
    <property type="component" value="Linkage Group LG5"/>
</dbReference>
<organism evidence="2 3">
    <name type="scientific">Pomacea canaliculata</name>
    <name type="common">Golden apple snail</name>
    <dbReference type="NCBI Taxonomy" id="400727"/>
    <lineage>
        <taxon>Eukaryota</taxon>
        <taxon>Metazoa</taxon>
        <taxon>Spiralia</taxon>
        <taxon>Lophotrochozoa</taxon>
        <taxon>Mollusca</taxon>
        <taxon>Gastropoda</taxon>
        <taxon>Caenogastropoda</taxon>
        <taxon>Architaenioglossa</taxon>
        <taxon>Ampullarioidea</taxon>
        <taxon>Ampullariidae</taxon>
        <taxon>Pomacea</taxon>
    </lineage>
</organism>
<accession>A0A2T7PCH0</accession>
<comment type="caution">
    <text evidence="2">The sequence shown here is derived from an EMBL/GenBank/DDBJ whole genome shotgun (WGS) entry which is preliminary data.</text>
</comment>
<keyword evidence="3" id="KW-1185">Reference proteome</keyword>
<evidence type="ECO:0000256" key="1">
    <source>
        <dbReference type="SAM" id="Phobius"/>
    </source>
</evidence>
<keyword evidence="1" id="KW-0812">Transmembrane</keyword>
<keyword evidence="1" id="KW-0472">Membrane</keyword>
<name>A0A2T7PCH0_POMCA</name>